<name>A0A226BVL3_9FIRM</name>
<dbReference type="Proteomes" id="UP000214588">
    <property type="component" value="Unassembled WGS sequence"/>
</dbReference>
<proteinExistence type="predicted"/>
<dbReference type="PANTHER" id="PTHR46658">
    <property type="entry name" value="CYS OR MET METABOLISM PYRIDOXAL-PHOSPHATE-DEPENDENT ENZYME"/>
    <property type="match status" value="1"/>
</dbReference>
<reference evidence="1 2" key="1">
    <citation type="submission" date="2017-06" db="EMBL/GenBank/DDBJ databases">
        <title>Draft Genome Sequence of Natranaerobius trueperi halophilic, alkalithermophilic bacteria from soda lakes.</title>
        <authorList>
            <person name="Zhao B."/>
        </authorList>
    </citation>
    <scope>NUCLEOTIDE SEQUENCE [LARGE SCALE GENOMIC DNA]</scope>
    <source>
        <strain evidence="1 2">DSM 18760</strain>
    </source>
</reference>
<dbReference type="OrthoDB" id="9764766at2"/>
<dbReference type="SUPFAM" id="SSF53383">
    <property type="entry name" value="PLP-dependent transferases"/>
    <property type="match status" value="1"/>
</dbReference>
<evidence type="ECO:0008006" key="3">
    <source>
        <dbReference type="Google" id="ProtNLM"/>
    </source>
</evidence>
<dbReference type="Gene3D" id="3.40.640.10">
    <property type="entry name" value="Type I PLP-dependent aspartate aminotransferase-like (Major domain)"/>
    <property type="match status" value="1"/>
</dbReference>
<dbReference type="Gene3D" id="3.90.1150.60">
    <property type="entry name" value="Methioning gamme-lyase, C-terminal domain"/>
    <property type="match status" value="1"/>
</dbReference>
<organism evidence="1 2">
    <name type="scientific">Natranaerobius trueperi</name>
    <dbReference type="NCBI Taxonomy" id="759412"/>
    <lineage>
        <taxon>Bacteria</taxon>
        <taxon>Bacillati</taxon>
        <taxon>Bacillota</taxon>
        <taxon>Clostridia</taxon>
        <taxon>Natranaerobiales</taxon>
        <taxon>Natranaerobiaceae</taxon>
        <taxon>Natranaerobius</taxon>
    </lineage>
</organism>
<dbReference type="Pfam" id="PF06838">
    <property type="entry name" value="Met_gamma_lyase"/>
    <property type="match status" value="1"/>
</dbReference>
<dbReference type="EMBL" id="NIQC01000027">
    <property type="protein sequence ID" value="OWZ83088.1"/>
    <property type="molecule type" value="Genomic_DNA"/>
</dbReference>
<gene>
    <name evidence="1" type="ORF">CDO51_10325</name>
</gene>
<accession>A0A226BVL3</accession>
<dbReference type="PANTHER" id="PTHR46658:SF1">
    <property type="entry name" value="CYS OR MET METABOLISM PYRIDOXAL-PHOSPHATE-DEPENDENT ENZYME"/>
    <property type="match status" value="1"/>
</dbReference>
<comment type="caution">
    <text evidence="1">The sequence shown here is derived from an EMBL/GenBank/DDBJ whole genome shotgun (WGS) entry which is preliminary data.</text>
</comment>
<dbReference type="AlphaFoldDB" id="A0A226BVL3"/>
<evidence type="ECO:0000313" key="2">
    <source>
        <dbReference type="Proteomes" id="UP000214588"/>
    </source>
</evidence>
<sequence>MIKQIINNYNWNFDNTLLENAQKVYDSLEKDFKRIDEIYYSNQFKVISAMQSLGLSEHHFIGSTGYGYGDSGREFFDELLAKVLGTESAIARHQWVSGTHTIFSGLATLLNPKDTLVSITGRPYDTLAKIIGLSEDAPENCLISKGINYKEVPLNNSGRPDLNNIEKQLQKLKPSVVFIQKSRGYSSRKTLTYYELSKLVDFVRKVTPNSKIFLDNCYGEFVETSEPGELDIDLMAGSFIKNPGGGLAPCGGYLAGKRESVEKASFELTAPGLGRDMGATPEGYHRLFIQGLYLAPSTVCSAAKGAIFSSAFFQNLGYEVSPTPKENRGDIIQEINLNTKENLISFVKGIQKAGVVDSHIELEPDQMPGYDHPVIMAAGTFVQGGSLELSADAPVRPPYKAYLQGGLTFPHVILGNLIAAQKIIT</sequence>
<dbReference type="InterPro" id="IPR015421">
    <property type="entry name" value="PyrdxlP-dep_Trfase_major"/>
</dbReference>
<dbReference type="InterPro" id="IPR009651">
    <property type="entry name" value="Met_g_lyase_put"/>
</dbReference>
<dbReference type="RefSeq" id="WP_089024187.1">
    <property type="nucleotide sequence ID" value="NZ_NIQC01000027.1"/>
</dbReference>
<keyword evidence="2" id="KW-1185">Reference proteome</keyword>
<protein>
    <recommendedName>
        <fullName evidence="3">Aluminum resistance family protein</fullName>
    </recommendedName>
</protein>
<dbReference type="InterPro" id="IPR015424">
    <property type="entry name" value="PyrdxlP-dep_Trfase"/>
</dbReference>
<evidence type="ECO:0000313" key="1">
    <source>
        <dbReference type="EMBL" id="OWZ83088.1"/>
    </source>
</evidence>